<feature type="region of interest" description="Disordered" evidence="2">
    <location>
        <begin position="1419"/>
        <end position="1448"/>
    </location>
</feature>
<feature type="compositionally biased region" description="Basic and acidic residues" evidence="2">
    <location>
        <begin position="937"/>
        <end position="947"/>
    </location>
</feature>
<feature type="compositionally biased region" description="Basic and acidic residues" evidence="2">
    <location>
        <begin position="840"/>
        <end position="854"/>
    </location>
</feature>
<dbReference type="GO" id="GO:0005856">
    <property type="term" value="C:cytoskeleton"/>
    <property type="evidence" value="ECO:0007669"/>
    <property type="project" value="TreeGrafter"/>
</dbReference>
<evidence type="ECO:0000313" key="4">
    <source>
        <dbReference type="EMBL" id="KAK3356086.1"/>
    </source>
</evidence>
<dbReference type="InterPro" id="IPR009604">
    <property type="entry name" value="LsmAD_domain"/>
</dbReference>
<reference evidence="4" key="2">
    <citation type="submission" date="2023-06" db="EMBL/GenBank/DDBJ databases">
        <authorList>
            <consortium name="Lawrence Berkeley National Laboratory"/>
            <person name="Haridas S."/>
            <person name="Hensen N."/>
            <person name="Bonometti L."/>
            <person name="Westerberg I."/>
            <person name="Brannstrom I.O."/>
            <person name="Guillou S."/>
            <person name="Cros-Aarteil S."/>
            <person name="Calhoun S."/>
            <person name="Kuo A."/>
            <person name="Mondo S."/>
            <person name="Pangilinan J."/>
            <person name="Riley R."/>
            <person name="Labutti K."/>
            <person name="Andreopoulos B."/>
            <person name="Lipzen A."/>
            <person name="Chen C."/>
            <person name="Yanf M."/>
            <person name="Daum C."/>
            <person name="Ng V."/>
            <person name="Clum A."/>
            <person name="Steindorff A."/>
            <person name="Ohm R."/>
            <person name="Martin F."/>
            <person name="Silar P."/>
            <person name="Natvig D."/>
            <person name="Lalanne C."/>
            <person name="Gautier V."/>
            <person name="Ament-Velasquez S.L."/>
            <person name="Kruys A."/>
            <person name="Hutchinson M.I."/>
            <person name="Powell A.J."/>
            <person name="Barry K."/>
            <person name="Miller A.N."/>
            <person name="Grigoriev I.V."/>
            <person name="Debuchy R."/>
            <person name="Gladieux P."/>
            <person name="Thoren M.H."/>
            <person name="Johannesson H."/>
        </authorList>
    </citation>
    <scope>NUCLEOTIDE SEQUENCE</scope>
    <source>
        <strain evidence="4">CBS 560.94</strain>
    </source>
</reference>
<dbReference type="Proteomes" id="UP001278500">
    <property type="component" value="Unassembled WGS sequence"/>
</dbReference>
<feature type="region of interest" description="Disordered" evidence="2">
    <location>
        <begin position="937"/>
        <end position="1406"/>
    </location>
</feature>
<feature type="compositionally biased region" description="Basic and acidic residues" evidence="2">
    <location>
        <begin position="743"/>
        <end position="780"/>
    </location>
</feature>
<dbReference type="EMBL" id="JAUEPP010000001">
    <property type="protein sequence ID" value="KAK3356086.1"/>
    <property type="molecule type" value="Genomic_DNA"/>
</dbReference>
<protein>
    <recommendedName>
        <fullName evidence="3">LsmAD domain-containing protein</fullName>
    </recommendedName>
</protein>
<keyword evidence="5" id="KW-1185">Reference proteome</keyword>
<feature type="compositionally biased region" description="Basic and acidic residues" evidence="2">
    <location>
        <begin position="524"/>
        <end position="533"/>
    </location>
</feature>
<feature type="compositionally biased region" description="Basic and acidic residues" evidence="2">
    <location>
        <begin position="1099"/>
        <end position="1152"/>
    </location>
</feature>
<feature type="compositionally biased region" description="Polar residues" evidence="2">
    <location>
        <begin position="1317"/>
        <end position="1328"/>
    </location>
</feature>
<feature type="compositionally biased region" description="Basic and acidic residues" evidence="2">
    <location>
        <begin position="1632"/>
        <end position="1760"/>
    </location>
</feature>
<feature type="compositionally biased region" description="Polar residues" evidence="2">
    <location>
        <begin position="2175"/>
        <end position="2192"/>
    </location>
</feature>
<feature type="region of interest" description="Disordered" evidence="2">
    <location>
        <begin position="1632"/>
        <end position="1996"/>
    </location>
</feature>
<proteinExistence type="predicted"/>
<feature type="region of interest" description="Disordered" evidence="2">
    <location>
        <begin position="638"/>
        <end position="780"/>
    </location>
</feature>
<dbReference type="SMART" id="SM01272">
    <property type="entry name" value="LsmAD"/>
    <property type="match status" value="1"/>
</dbReference>
<feature type="compositionally biased region" description="Basic residues" evidence="2">
    <location>
        <begin position="534"/>
        <end position="546"/>
    </location>
</feature>
<name>A0AAE0JR20_9PEZI</name>
<feature type="compositionally biased region" description="Basic and acidic residues" evidence="2">
    <location>
        <begin position="1020"/>
        <end position="1041"/>
    </location>
</feature>
<feature type="region of interest" description="Disordered" evidence="2">
    <location>
        <begin position="840"/>
        <end position="879"/>
    </location>
</feature>
<feature type="region of interest" description="Disordered" evidence="2">
    <location>
        <begin position="1477"/>
        <end position="1552"/>
    </location>
</feature>
<feature type="region of interest" description="Disordered" evidence="2">
    <location>
        <begin position="98"/>
        <end position="270"/>
    </location>
</feature>
<dbReference type="GeneID" id="87867434"/>
<keyword evidence="1" id="KW-0175">Coiled coil</keyword>
<feature type="compositionally biased region" description="Basic and acidic residues" evidence="2">
    <location>
        <begin position="1477"/>
        <end position="1517"/>
    </location>
</feature>
<feature type="compositionally biased region" description="Basic and acidic residues" evidence="2">
    <location>
        <begin position="799"/>
        <end position="819"/>
    </location>
</feature>
<feature type="compositionally biased region" description="Polar residues" evidence="2">
    <location>
        <begin position="2310"/>
        <end position="2353"/>
    </location>
</feature>
<feature type="region of interest" description="Disordered" evidence="2">
    <location>
        <begin position="289"/>
        <end position="325"/>
    </location>
</feature>
<gene>
    <name evidence="4" type="ORF">B0H65DRAFT_565282</name>
</gene>
<feature type="region of interest" description="Disordered" evidence="2">
    <location>
        <begin position="796"/>
        <end position="819"/>
    </location>
</feature>
<dbReference type="PANTHER" id="PTHR38709:SF1">
    <property type="entry name" value="DREBRIN"/>
    <property type="match status" value="1"/>
</dbReference>
<evidence type="ECO:0000313" key="5">
    <source>
        <dbReference type="Proteomes" id="UP001278500"/>
    </source>
</evidence>
<feature type="compositionally biased region" description="Polar residues" evidence="2">
    <location>
        <begin position="2360"/>
        <end position="2377"/>
    </location>
</feature>
<feature type="compositionally biased region" description="Polar residues" evidence="2">
    <location>
        <begin position="2487"/>
        <end position="2500"/>
    </location>
</feature>
<dbReference type="RefSeq" id="XP_062687463.1">
    <property type="nucleotide sequence ID" value="XM_062830280.1"/>
</dbReference>
<feature type="region of interest" description="Disordered" evidence="2">
    <location>
        <begin position="464"/>
        <end position="583"/>
    </location>
</feature>
<evidence type="ECO:0000256" key="1">
    <source>
        <dbReference type="SAM" id="Coils"/>
    </source>
</evidence>
<feature type="compositionally biased region" description="Polar residues" evidence="2">
    <location>
        <begin position="2444"/>
        <end position="2461"/>
    </location>
</feature>
<feature type="region of interest" description="Disordered" evidence="2">
    <location>
        <begin position="2129"/>
        <end position="2154"/>
    </location>
</feature>
<feature type="compositionally biased region" description="Low complexity" evidence="2">
    <location>
        <begin position="1423"/>
        <end position="1437"/>
    </location>
</feature>
<feature type="region of interest" description="Disordered" evidence="2">
    <location>
        <begin position="2170"/>
        <end position="2192"/>
    </location>
</feature>
<feature type="compositionally biased region" description="Low complexity" evidence="2">
    <location>
        <begin position="1211"/>
        <end position="1236"/>
    </location>
</feature>
<feature type="compositionally biased region" description="Basic and acidic residues" evidence="2">
    <location>
        <begin position="2131"/>
        <end position="2140"/>
    </location>
</feature>
<feature type="compositionally biased region" description="Basic and acidic residues" evidence="2">
    <location>
        <begin position="1277"/>
        <end position="1287"/>
    </location>
</feature>
<feature type="compositionally biased region" description="Basic and acidic residues" evidence="2">
    <location>
        <begin position="2518"/>
        <end position="2531"/>
    </location>
</feature>
<organism evidence="4 5">
    <name type="scientific">Neurospora tetraspora</name>
    <dbReference type="NCBI Taxonomy" id="94610"/>
    <lineage>
        <taxon>Eukaryota</taxon>
        <taxon>Fungi</taxon>
        <taxon>Dikarya</taxon>
        <taxon>Ascomycota</taxon>
        <taxon>Pezizomycotina</taxon>
        <taxon>Sordariomycetes</taxon>
        <taxon>Sordariomycetidae</taxon>
        <taxon>Sordariales</taxon>
        <taxon>Sordariaceae</taxon>
        <taxon>Neurospora</taxon>
    </lineage>
</organism>
<feature type="compositionally biased region" description="Polar residues" evidence="2">
    <location>
        <begin position="562"/>
        <end position="576"/>
    </location>
</feature>
<feature type="compositionally biased region" description="Basic and acidic residues" evidence="2">
    <location>
        <begin position="1774"/>
        <end position="1813"/>
    </location>
</feature>
<feature type="compositionally biased region" description="Basic and acidic residues" evidence="2">
    <location>
        <begin position="1820"/>
        <end position="1946"/>
    </location>
</feature>
<dbReference type="Pfam" id="PF06741">
    <property type="entry name" value="LsmAD"/>
    <property type="match status" value="1"/>
</dbReference>
<feature type="compositionally biased region" description="Basic and acidic residues" evidence="2">
    <location>
        <begin position="641"/>
        <end position="652"/>
    </location>
</feature>
<feature type="compositionally biased region" description="Basic residues" evidence="2">
    <location>
        <begin position="1761"/>
        <end position="1773"/>
    </location>
</feature>
<feature type="compositionally biased region" description="Polar residues" evidence="2">
    <location>
        <begin position="1394"/>
        <end position="1403"/>
    </location>
</feature>
<evidence type="ECO:0000259" key="3">
    <source>
        <dbReference type="SMART" id="SM01272"/>
    </source>
</evidence>
<feature type="compositionally biased region" description="Polar residues" evidence="2">
    <location>
        <begin position="197"/>
        <end position="209"/>
    </location>
</feature>
<reference evidence="4" key="1">
    <citation type="journal article" date="2023" name="Mol. Phylogenet. Evol.">
        <title>Genome-scale phylogeny and comparative genomics of the fungal order Sordariales.</title>
        <authorList>
            <person name="Hensen N."/>
            <person name="Bonometti L."/>
            <person name="Westerberg I."/>
            <person name="Brannstrom I.O."/>
            <person name="Guillou S."/>
            <person name="Cros-Aarteil S."/>
            <person name="Calhoun S."/>
            <person name="Haridas S."/>
            <person name="Kuo A."/>
            <person name="Mondo S."/>
            <person name="Pangilinan J."/>
            <person name="Riley R."/>
            <person name="LaButti K."/>
            <person name="Andreopoulos B."/>
            <person name="Lipzen A."/>
            <person name="Chen C."/>
            <person name="Yan M."/>
            <person name="Daum C."/>
            <person name="Ng V."/>
            <person name="Clum A."/>
            <person name="Steindorff A."/>
            <person name="Ohm R.A."/>
            <person name="Martin F."/>
            <person name="Silar P."/>
            <person name="Natvig D.O."/>
            <person name="Lalanne C."/>
            <person name="Gautier V."/>
            <person name="Ament-Velasquez S.L."/>
            <person name="Kruys A."/>
            <person name="Hutchinson M.I."/>
            <person name="Powell A.J."/>
            <person name="Barry K."/>
            <person name="Miller A.N."/>
            <person name="Grigoriev I.V."/>
            <person name="Debuchy R."/>
            <person name="Gladieux P."/>
            <person name="Hiltunen Thoren M."/>
            <person name="Johannesson H."/>
        </authorList>
    </citation>
    <scope>NUCLEOTIDE SEQUENCE</scope>
    <source>
        <strain evidence="4">CBS 560.94</strain>
    </source>
</reference>
<feature type="compositionally biased region" description="Basic and acidic residues" evidence="2">
    <location>
        <begin position="661"/>
        <end position="736"/>
    </location>
</feature>
<evidence type="ECO:0000256" key="2">
    <source>
        <dbReference type="SAM" id="MobiDB-lite"/>
    </source>
</evidence>
<sequence>MAGHSFKQLVFEQFFPDAVPLPDPEPTMTTSPVLPAPANDTEQPEGEVNAPEPAFSWADEVEEELGEEQPAPVVVPVPDAEDDIENTAEKDDVQVTTIPLPDEAIPAATDVAQPESDFPELESPGSELAEYEHEDGYESCVEDYDGSCTLSQGSDDDKRKLSPIPEETESEGSHDNLILVDNPDEPVEPKGGDQDDVQSTGLQEESSQMFPEDPTAPEMPTDSSPPQLGPESFPPLYVTPDRTGLATIPGPSGGVTPLSAGEGPWRKLGDGERQNIEAWARGEAELTTHVEPDNEAESPDIPALCHVHRSPRSSNSSYDNLSDAPTVIGSHLEDELQDPFQRRLQDEFRGLPEPPMGTMASMFDYAPSSEIASNAPASKDTWRFDDRLTGPTAAANYVLPTLTSSFDKDTFLKSLSGISKKGKERKEKLDMRMKSLETGGRFDIIFELNIRRDYIRMSSESLEELENSEDNISNFAEPLMKQEQASHPPSGNVSEAGNEQISVNDEIEQEKAHSEREPTEEEKAEQIKREKEKARKKAKRQRHKDNKRTEVQTNVRDAESQPGVTTQASEMENATIQDDDEEYDPIKAQISDADKSKMWFNAKNQARDILKKHLKEEEELLEAGRAFDKAIDDILGNPENAQKEVAEAETKAENLQANQDEPEKPKVVEARRDQASEYKTPAEERRKVEQEDADRKLAEQIAKAEGDETTKRAEDAKPRTLDEQQKSEQEEKDRKLAQQIAKAQEEEAAKASEDAESKKVEEAEDLAKSTEAEKAKALRERAKAVEAEMLKELGQAKAKVAEAERLKDSEKEKAKTARAEMDLARKKAEALEAIRRKAVREGKTKVAESHEDKKRKALATADNASIAEEQASEKVKMYEEEENKARENLRLLEIARQDAVKAEKAKAAELGNWNVAVNPRAAAAERRRIIREAEKASMAKTTVEEPPKTFTPGGKITSVAETRGKTLTPGGKWTTAAASKGGASRTRDNKFRPLGKISNIAESRSGAAKDTSRKHVAAGAEKRRELEAAGAEKRKEIKKENQQPGVVKTSEPTVPKTPAASVAKTPEQSIPKPPEANISKPPKANVPNSSEPTVPKTPEASDPKPLTEAEKQRNFYEAKKKQRDEEVRQEEAKQKEKDEEAKRKRMEEEAKRKQMHANAKTASTQQAKEKEAWPNLPSPSQQRKIEGLGNAPPPVKVPQIVKIAPPKEKPQSSPKANPQQKPQSPAQKPQQASTQPKPEEKDQGKIQAPVQAKPQKKAKKQAQVPAAENTQVQSQKKIKDPVPKEHPIPAQEKLQAPAEEKPQPPPQQKHQAPAQENLQAPAQENLQAPAQEKLQAPAQEKLQAPAQEKLQAPAQEKLQAPAEEKTQSPAQKKPEPLSPSRLVQLTNKPKAPVQVQTPATSTKKYSEILSPLERLDALNTAISGGSAQGNSQSSSMSGEKKNEVQEETPYIIPQLRKLFDAKEKEEQLEAQKLEAEKIEREKAEQERITREKAEKAEREKADHNKAEREKAECEKAEGAAISNSRFGNERTLQRWVPDSTDGLDDSLEKTNTSGTWDQFAANERLFGLKKTDYDEKIYTTTIDKSHPQYKERMAAAERKAREIERSAPVTAHVAEERVMDFQEKAEQERVECEKAREKAEQEKTEQERIAREKAVKAARERVALEKAREKAEEEKAEREKAEQERVEREKAREKAEQEKAEQERIAREQAVKAEREKAEHEQAERERVALEKAREKAEQEKAEQERIAREKAEHERAKREKANRKRTERKRVAREKVREKAKEEKAEREKAELEKAEQERVARDKAERKKAELEEAEREEAEREKAKREQAEQERVAREKAERDKAEREEAEREKAKREKAERERLDRAKIEKERLAHEKDEREKSEREKAEREVAERERLKQEKLKAEELARETLEHEELKRHNLAAEKLTREMMERETVEKNGPDDENSEVQKAKPSLESGNTNPQIKEREERVRAGQPISNLGGSEPEREDGLLRINKVRAKRLEMLKSAEEYGEEARRQDQMIKELIHQRDRNLMIREQELQRVKSIFDEDLGKQVSVEDTEVAEAQRKLDAKKRELDAVRAELKAETPLGWVPITVSPAQPNLIQGQEEGKCRSAVDLSGQGAVVGEDHGEEHPAWGHPPEQDQPPSTLSSVSSLFFGFDDRVSTPPAKPQSTLPGQAQPQGSGNQPTEASFANVAIAFQSFRLILSVAIGADWNTAFSVVLFTVSTFMTDSLPLFTALLKFLRFGIHKSAPARLQDITLASGPAYNYQTSPYQSGYQGQMYASQQQMNAPPPELNAPQLGPNVIQPQFNPSQGPTATTASGSAYSHQTSPYKSGYQEQMNAPQQQMNAPRPQLNAPQLGSNVTQPQFNPSQGHPMPQGEPIWVHKDAFPGPQALHPMYPQGNTHRQLYDPKNPSTSYNGPYPPGLSPTRGPRAEASMTPRNPSSTHNVPHQSGLSPQGARDSSHRAPRTQEALPERPAAVSPQNWRTKASTSGHQAAKPEEWPQSLSPNQKKMLDSFKGDGDQREQVASQAPVSEGNIATPSMLPTVQEEAEELEETEKPAEEAVVQGDATTQAEAAGPRMIVIRLPPQQE</sequence>
<dbReference type="PANTHER" id="PTHR38709">
    <property type="entry name" value="SI:CH73-193C12.2-RELATED"/>
    <property type="match status" value="1"/>
</dbReference>
<feature type="domain" description="LsmAD" evidence="3">
    <location>
        <begin position="1566"/>
        <end position="1637"/>
    </location>
</feature>
<comment type="caution">
    <text evidence="4">The sequence shown here is derived from an EMBL/GenBank/DDBJ whole genome shotgun (WGS) entry which is preliminary data.</text>
</comment>
<feature type="coiled-coil region" evidence="1">
    <location>
        <begin position="2060"/>
        <end position="2091"/>
    </location>
</feature>
<feature type="region of interest" description="Disordered" evidence="2">
    <location>
        <begin position="17"/>
        <end position="52"/>
    </location>
</feature>
<accession>A0AAE0JR20</accession>
<feature type="region of interest" description="Disordered" evidence="2">
    <location>
        <begin position="2290"/>
        <end position="2586"/>
    </location>
</feature>
<feature type="compositionally biased region" description="Polar residues" evidence="2">
    <location>
        <begin position="2532"/>
        <end position="2551"/>
    </location>
</feature>
<feature type="compositionally biased region" description="Polar residues" evidence="2">
    <location>
        <begin position="483"/>
        <end position="503"/>
    </location>
</feature>